<reference evidence="3" key="1">
    <citation type="submission" date="2020-02" db="EMBL/GenBank/DDBJ databases">
        <authorList>
            <person name="Shen X.-R."/>
            <person name="Zhang Y.-X."/>
        </authorList>
    </citation>
    <scope>NUCLEOTIDE SEQUENCE</scope>
    <source>
        <strain evidence="3">SYP-B3998</strain>
    </source>
</reference>
<dbReference type="RefSeq" id="WP_163944204.1">
    <property type="nucleotide sequence ID" value="NZ_JAAIKC010000002.1"/>
</dbReference>
<feature type="domain" description="Cell envelope-related transcriptional attenuator" evidence="2">
    <location>
        <begin position="90"/>
        <end position="252"/>
    </location>
</feature>
<accession>A0A6G3ZXB8</accession>
<proteinExistence type="inferred from homology"/>
<dbReference type="InterPro" id="IPR004474">
    <property type="entry name" value="LytR_CpsA_psr"/>
</dbReference>
<dbReference type="AlphaFoldDB" id="A0A6G3ZXB8"/>
<organism evidence="3">
    <name type="scientific">Paenibacillus sp. SYP-B3998</name>
    <dbReference type="NCBI Taxonomy" id="2678564"/>
    <lineage>
        <taxon>Bacteria</taxon>
        <taxon>Bacillati</taxon>
        <taxon>Bacillota</taxon>
        <taxon>Bacilli</taxon>
        <taxon>Bacillales</taxon>
        <taxon>Paenibacillaceae</taxon>
        <taxon>Paenibacillus</taxon>
    </lineage>
</organism>
<evidence type="ECO:0000256" key="1">
    <source>
        <dbReference type="ARBA" id="ARBA00006068"/>
    </source>
</evidence>
<sequence length="338" mass="38515">MKMKFWKPQWRRAFIAFLVLTGLLIGSGSVYALYLYNKLNQTIDQIAAPKTLQKTKNMVSLQQTTNLIDEPLTFLLTAIDEREGSEGSLNTDVMMLFSVNPISHQATVVSIPRDLEVKAEESGLENSHKANYFYAYYSNKNKATAIYETKKLFSHLYKVPIDYMAVINFDGFRKMIDQLGGMTVQVDMNMRYEDVSDGTNIHLDKGIQHLDGKQVLDFIRYRKSNLGTAESSDLERNQREQLVLNQLLEQLTSLNGLTAWGKMFDIIGNSVKTDIPADELRNFTSSYRAIKPANVNYIHLKGEWESPYVVIKQQDLEQALRALRKQSAISIDSEGMTN</sequence>
<dbReference type="InterPro" id="IPR050922">
    <property type="entry name" value="LytR/CpsA/Psr_CW_biosynth"/>
</dbReference>
<evidence type="ECO:0000259" key="2">
    <source>
        <dbReference type="Pfam" id="PF03816"/>
    </source>
</evidence>
<comment type="similarity">
    <text evidence="1">Belongs to the LytR/CpsA/Psr (LCP) family.</text>
</comment>
<dbReference type="PANTHER" id="PTHR33392:SF6">
    <property type="entry name" value="POLYISOPRENYL-TEICHOIC ACID--PEPTIDOGLYCAN TEICHOIC ACID TRANSFERASE TAGU"/>
    <property type="match status" value="1"/>
</dbReference>
<dbReference type="Pfam" id="PF03816">
    <property type="entry name" value="LytR_cpsA_psr"/>
    <property type="match status" value="1"/>
</dbReference>
<dbReference type="NCBIfam" id="TIGR00350">
    <property type="entry name" value="lytR_cpsA_psr"/>
    <property type="match status" value="1"/>
</dbReference>
<gene>
    <name evidence="3" type="ORF">GK047_08550</name>
</gene>
<dbReference type="EMBL" id="JAAIKC010000002">
    <property type="protein sequence ID" value="NEW06057.1"/>
    <property type="molecule type" value="Genomic_DNA"/>
</dbReference>
<dbReference type="PANTHER" id="PTHR33392">
    <property type="entry name" value="POLYISOPRENYL-TEICHOIC ACID--PEPTIDOGLYCAN TEICHOIC ACID TRANSFERASE TAGU"/>
    <property type="match status" value="1"/>
</dbReference>
<comment type="caution">
    <text evidence="3">The sequence shown here is derived from an EMBL/GenBank/DDBJ whole genome shotgun (WGS) entry which is preliminary data.</text>
</comment>
<dbReference type="Gene3D" id="3.40.630.190">
    <property type="entry name" value="LCP protein"/>
    <property type="match status" value="1"/>
</dbReference>
<evidence type="ECO:0000313" key="3">
    <source>
        <dbReference type="EMBL" id="NEW06057.1"/>
    </source>
</evidence>
<name>A0A6G3ZXB8_9BACL</name>
<protein>
    <submittedName>
        <fullName evidence="3">LCP family protein</fullName>
    </submittedName>
</protein>